<dbReference type="InterPro" id="IPR000504">
    <property type="entry name" value="RRM_dom"/>
</dbReference>
<sequence>MALIRLASKLLLKNMPCSMDEFAQLIQELNLIVPRSLNAFGRRRALIEYIDAAQAETALEELLALTDILDKPLRVSLFGSKDAPRKTANKATQVTATATENALPELTKYVQKLYACNKECDFMQPPPPHLRYAYPPINADILTAIGHALQSNKRFYTQVLHLMNRMNLPPPFGKHERGLKFVKQHKSTQIDSRDFEERLEQKRDTQTDLANSQSELESDEEQEEKQQPVKRSLPPLNTAQLRKRARHMLQQAASQTVKIKQEEKEQPQSVTITTPRIELKLPTILPAATEQEQLPVRQMPLEELQALPVYKNYIEGEPSNKLYIKNLDKSVTESLLRAVYSRYAASEDLEIKLMLKGRMKGQAFVTFLQEKDAAVVAAQALSATNGLLWQEKPMIISSYALERQLGLIDTLYVDGARPDAANELDVAHNEAELNISEANNTAAVNAKPKKTRKSKHLAMQPFTHVIAVDFEATCWEKQAPPQWREAEIIEFPAVLVNLKTGKIEAEFHKYIMPIESPRLSSYCTELTGIEQKTVDAGVPLQTALMIFHEWLRKELRARNLTLPKTSKSNILGNCAFVTWTDWDFGICLHKECSRKRMRKAPYFNQWIDVRAIYREWYKYRPCNFSDALSHVGLAFEGRAHSGIDDAKNLGALTCKMVRDGALFSITKDLTPYQQLNPNCVL</sequence>
<evidence type="ECO:0000256" key="3">
    <source>
        <dbReference type="ARBA" id="ARBA00022839"/>
    </source>
</evidence>
<feature type="region of interest" description="Disordered" evidence="6">
    <location>
        <begin position="183"/>
        <end position="270"/>
    </location>
</feature>
<dbReference type="InterPro" id="IPR051274">
    <property type="entry name" value="3-5_Exoribonuclease"/>
</dbReference>
<dbReference type="InterPro" id="IPR036397">
    <property type="entry name" value="RNaseH_sf"/>
</dbReference>
<dbReference type="InterPro" id="IPR012337">
    <property type="entry name" value="RNaseH-like_sf"/>
</dbReference>
<keyword evidence="3" id="KW-0269">Exonuclease</keyword>
<dbReference type="InterPro" id="IPR013520">
    <property type="entry name" value="Ribonucl_H"/>
</dbReference>
<keyword evidence="4 5" id="KW-0694">RNA-binding</keyword>
<organism evidence="8 9">
    <name type="scientific">Drosophila busckii</name>
    <name type="common">Fruit fly</name>
    <dbReference type="NCBI Taxonomy" id="30019"/>
    <lineage>
        <taxon>Eukaryota</taxon>
        <taxon>Metazoa</taxon>
        <taxon>Ecdysozoa</taxon>
        <taxon>Arthropoda</taxon>
        <taxon>Hexapoda</taxon>
        <taxon>Insecta</taxon>
        <taxon>Pterygota</taxon>
        <taxon>Neoptera</taxon>
        <taxon>Endopterygota</taxon>
        <taxon>Diptera</taxon>
        <taxon>Brachycera</taxon>
        <taxon>Muscomorpha</taxon>
        <taxon>Ephydroidea</taxon>
        <taxon>Drosophilidae</taxon>
        <taxon>Drosophila</taxon>
    </lineage>
</organism>
<evidence type="ECO:0000313" key="9">
    <source>
        <dbReference type="Proteomes" id="UP000494163"/>
    </source>
</evidence>
<dbReference type="InterPro" id="IPR012677">
    <property type="entry name" value="Nucleotide-bd_a/b_plait_sf"/>
</dbReference>
<gene>
    <name evidence="8" type="ORF">Dbus_chr2Rg772</name>
</gene>
<dbReference type="InterPro" id="IPR035979">
    <property type="entry name" value="RBD_domain_sf"/>
</dbReference>
<evidence type="ECO:0000256" key="4">
    <source>
        <dbReference type="ARBA" id="ARBA00022884"/>
    </source>
</evidence>
<dbReference type="OrthoDB" id="448399at2759"/>
<dbReference type="Pfam" id="PF00929">
    <property type="entry name" value="RNase_T"/>
    <property type="match status" value="1"/>
</dbReference>
<protein>
    <submittedName>
        <fullName evidence="8">Snp</fullName>
    </submittedName>
</protein>
<dbReference type="Proteomes" id="UP000494163">
    <property type="component" value="Chromosome 2R"/>
</dbReference>
<name>A0A0M3QUT5_DROBS</name>
<evidence type="ECO:0000313" key="8">
    <source>
        <dbReference type="EMBL" id="ALC41193.1"/>
    </source>
</evidence>
<feature type="compositionally biased region" description="Basic and acidic residues" evidence="6">
    <location>
        <begin position="191"/>
        <end position="206"/>
    </location>
</feature>
<dbReference type="Gene3D" id="3.30.420.10">
    <property type="entry name" value="Ribonuclease H-like superfamily/Ribonuclease H"/>
    <property type="match status" value="1"/>
</dbReference>
<evidence type="ECO:0000256" key="6">
    <source>
        <dbReference type="SAM" id="MobiDB-lite"/>
    </source>
</evidence>
<dbReference type="GO" id="GO:0000175">
    <property type="term" value="F:3'-5'-RNA exonuclease activity"/>
    <property type="evidence" value="ECO:0007669"/>
    <property type="project" value="InterPro"/>
</dbReference>
<dbReference type="AlphaFoldDB" id="A0A0M3QUT5"/>
<evidence type="ECO:0000256" key="1">
    <source>
        <dbReference type="ARBA" id="ARBA00022722"/>
    </source>
</evidence>
<dbReference type="STRING" id="30019.A0A0M3QUT5"/>
<reference evidence="8 9" key="1">
    <citation type="submission" date="2015-08" db="EMBL/GenBank/DDBJ databases">
        <title>Ancestral chromatin configuration constrains chromatin evolution on differentiating sex chromosomes in Drosophila.</title>
        <authorList>
            <person name="Zhou Q."/>
            <person name="Bachtrog D."/>
        </authorList>
    </citation>
    <scope>NUCLEOTIDE SEQUENCE [LARGE SCALE GENOMIC DNA]</scope>
    <source>
        <tissue evidence="8">Whole larvae</tissue>
    </source>
</reference>
<dbReference type="SUPFAM" id="SSF54928">
    <property type="entry name" value="RNA-binding domain, RBD"/>
    <property type="match status" value="1"/>
</dbReference>
<dbReference type="SMART" id="SM00479">
    <property type="entry name" value="EXOIII"/>
    <property type="match status" value="1"/>
</dbReference>
<dbReference type="Pfam" id="PF00076">
    <property type="entry name" value="RRM_1"/>
    <property type="match status" value="1"/>
</dbReference>
<dbReference type="PANTHER" id="PTHR23044:SF61">
    <property type="entry name" value="3'-5' EXORIBONUCLEASE 1-RELATED"/>
    <property type="match status" value="1"/>
</dbReference>
<feature type="domain" description="RRM" evidence="7">
    <location>
        <begin position="320"/>
        <end position="397"/>
    </location>
</feature>
<accession>A0A0M3QUT5</accession>
<dbReference type="InterPro" id="IPR047201">
    <property type="entry name" value="ERI-1_3'hExo-like"/>
</dbReference>
<dbReference type="CDD" id="cd06133">
    <property type="entry name" value="ERI-1_3'hExo_like"/>
    <property type="match status" value="1"/>
</dbReference>
<dbReference type="FunFam" id="3.30.420.10:FF:000169">
    <property type="entry name" value="Snipper, isoform E"/>
    <property type="match status" value="1"/>
</dbReference>
<dbReference type="SMR" id="A0A0M3QUT5"/>
<dbReference type="PROSITE" id="PS50102">
    <property type="entry name" value="RRM"/>
    <property type="match status" value="1"/>
</dbReference>
<evidence type="ECO:0000256" key="2">
    <source>
        <dbReference type="ARBA" id="ARBA00022801"/>
    </source>
</evidence>
<dbReference type="Gene3D" id="3.30.70.330">
    <property type="match status" value="1"/>
</dbReference>
<evidence type="ECO:0000256" key="5">
    <source>
        <dbReference type="PROSITE-ProRule" id="PRU00176"/>
    </source>
</evidence>
<dbReference type="GO" id="GO:0003723">
    <property type="term" value="F:RNA binding"/>
    <property type="evidence" value="ECO:0007669"/>
    <property type="project" value="UniProtKB-UniRule"/>
</dbReference>
<dbReference type="OMA" id="ECRLIVP"/>
<evidence type="ECO:0000259" key="7">
    <source>
        <dbReference type="PROSITE" id="PS50102"/>
    </source>
</evidence>
<keyword evidence="1" id="KW-0540">Nuclease</keyword>
<proteinExistence type="predicted"/>
<dbReference type="EMBL" id="CP012524">
    <property type="protein sequence ID" value="ALC41193.1"/>
    <property type="molecule type" value="Genomic_DNA"/>
</dbReference>
<dbReference type="PANTHER" id="PTHR23044">
    <property type="entry name" value="3'-5' EXONUCLEASE ERI1-RELATED"/>
    <property type="match status" value="1"/>
</dbReference>
<dbReference type="SUPFAM" id="SSF53098">
    <property type="entry name" value="Ribonuclease H-like"/>
    <property type="match status" value="1"/>
</dbReference>
<keyword evidence="2" id="KW-0378">Hydrolase</keyword>
<dbReference type="CDD" id="cd00590">
    <property type="entry name" value="RRM_SF"/>
    <property type="match status" value="1"/>
</dbReference>
<dbReference type="SMART" id="SM00360">
    <property type="entry name" value="RRM"/>
    <property type="match status" value="1"/>
</dbReference>
<keyword evidence="9" id="KW-1185">Reference proteome</keyword>